<feature type="non-terminal residue" evidence="1">
    <location>
        <position position="107"/>
    </location>
</feature>
<protein>
    <submittedName>
        <fullName evidence="1">Uncharacterized protein</fullName>
    </submittedName>
</protein>
<dbReference type="EMBL" id="JAUKUA010000006">
    <property type="protein sequence ID" value="KAK0707955.1"/>
    <property type="molecule type" value="Genomic_DNA"/>
</dbReference>
<dbReference type="AlphaFoldDB" id="A0AA40A2B0"/>
<gene>
    <name evidence="1" type="ORF">B0H67DRAFT_457979</name>
</gene>
<reference evidence="1" key="1">
    <citation type="submission" date="2023-06" db="EMBL/GenBank/DDBJ databases">
        <title>Genome-scale phylogeny and comparative genomics of the fungal order Sordariales.</title>
        <authorList>
            <consortium name="Lawrence Berkeley National Laboratory"/>
            <person name="Hensen N."/>
            <person name="Bonometti L."/>
            <person name="Westerberg I."/>
            <person name="Brannstrom I.O."/>
            <person name="Guillou S."/>
            <person name="Cros-Aarteil S."/>
            <person name="Calhoun S."/>
            <person name="Haridas S."/>
            <person name="Kuo A."/>
            <person name="Mondo S."/>
            <person name="Pangilinan J."/>
            <person name="Riley R."/>
            <person name="Labutti K."/>
            <person name="Andreopoulos B."/>
            <person name="Lipzen A."/>
            <person name="Chen C."/>
            <person name="Yanf M."/>
            <person name="Daum C."/>
            <person name="Ng V."/>
            <person name="Clum A."/>
            <person name="Steindorff A."/>
            <person name="Ohm R."/>
            <person name="Martin F."/>
            <person name="Silar P."/>
            <person name="Natvig D."/>
            <person name="Lalanne C."/>
            <person name="Gautier V."/>
            <person name="Ament-Velasquez S.L."/>
            <person name="Kruys A."/>
            <person name="Hutchinson M.I."/>
            <person name="Powell A.J."/>
            <person name="Barry K."/>
            <person name="Miller A.N."/>
            <person name="Grigoriev I.V."/>
            <person name="Debuchy R."/>
            <person name="Gladieux P."/>
            <person name="Thoren M.H."/>
            <person name="Johannesson H."/>
        </authorList>
    </citation>
    <scope>NUCLEOTIDE SEQUENCE</scope>
    <source>
        <strain evidence="1">SMH4607-1</strain>
    </source>
</reference>
<name>A0AA40A2B0_9PEZI</name>
<accession>A0AA40A2B0</accession>
<comment type="caution">
    <text evidence="1">The sequence shown here is derived from an EMBL/GenBank/DDBJ whole genome shotgun (WGS) entry which is preliminary data.</text>
</comment>
<organism evidence="1 2">
    <name type="scientific">Lasiosphaeris hirsuta</name>
    <dbReference type="NCBI Taxonomy" id="260670"/>
    <lineage>
        <taxon>Eukaryota</taxon>
        <taxon>Fungi</taxon>
        <taxon>Dikarya</taxon>
        <taxon>Ascomycota</taxon>
        <taxon>Pezizomycotina</taxon>
        <taxon>Sordariomycetes</taxon>
        <taxon>Sordariomycetidae</taxon>
        <taxon>Sordariales</taxon>
        <taxon>Lasiosphaeriaceae</taxon>
        <taxon>Lasiosphaeris</taxon>
    </lineage>
</organism>
<proteinExistence type="predicted"/>
<dbReference type="Proteomes" id="UP001172102">
    <property type="component" value="Unassembled WGS sequence"/>
</dbReference>
<sequence length="107" mass="11545">FSYWGFYSPGILCPYGWTTATTVAPGEVASGTDSAEQVRSLLRDDETAAFCCPQDFTIGLGMYGATKGYTFENPPGCYWGTSDGDFTYMTCDATDTLKSGMRSVHIG</sequence>
<evidence type="ECO:0000313" key="2">
    <source>
        <dbReference type="Proteomes" id="UP001172102"/>
    </source>
</evidence>
<feature type="non-terminal residue" evidence="1">
    <location>
        <position position="1"/>
    </location>
</feature>
<keyword evidence="2" id="KW-1185">Reference proteome</keyword>
<evidence type="ECO:0000313" key="1">
    <source>
        <dbReference type="EMBL" id="KAK0707955.1"/>
    </source>
</evidence>